<gene>
    <name evidence="2" type="ORF">SAMN04488696_0163</name>
</gene>
<dbReference type="STRING" id="487685.SAMN04488696_0163"/>
<dbReference type="NCBIfam" id="TIGR04204">
    <property type="entry name" value="MAST_ArtA_sort"/>
    <property type="match status" value="1"/>
</dbReference>
<evidence type="ECO:0000256" key="1">
    <source>
        <dbReference type="SAM" id="Phobius"/>
    </source>
</evidence>
<keyword evidence="1" id="KW-0812">Transmembrane</keyword>
<dbReference type="AlphaFoldDB" id="A0A1I4NMY8"/>
<dbReference type="InterPro" id="IPR026450">
    <property type="entry name" value="MAST_dom"/>
</dbReference>
<organism evidence="2 3">
    <name type="scientific">Methanolobus profundi</name>
    <dbReference type="NCBI Taxonomy" id="487685"/>
    <lineage>
        <taxon>Archaea</taxon>
        <taxon>Methanobacteriati</taxon>
        <taxon>Methanobacteriota</taxon>
        <taxon>Stenosarchaea group</taxon>
        <taxon>Methanomicrobia</taxon>
        <taxon>Methanosarcinales</taxon>
        <taxon>Methanosarcinaceae</taxon>
        <taxon>Methanolobus</taxon>
    </lineage>
</organism>
<name>A0A1I4NMY8_9EURY</name>
<protein>
    <submittedName>
        <fullName evidence="2">Sarcinarray family protein</fullName>
    </submittedName>
</protein>
<proteinExistence type="predicted"/>
<dbReference type="InterPro" id="IPR026476">
    <property type="entry name" value="Sarcinarray_fam"/>
</dbReference>
<dbReference type="EMBL" id="FOUJ01000001">
    <property type="protein sequence ID" value="SFM16902.1"/>
    <property type="molecule type" value="Genomic_DNA"/>
</dbReference>
<dbReference type="OrthoDB" id="136204at2157"/>
<accession>A0A1I4NMY8</accession>
<evidence type="ECO:0000313" key="3">
    <source>
        <dbReference type="Proteomes" id="UP000198535"/>
    </source>
</evidence>
<keyword evidence="3" id="KW-1185">Reference proteome</keyword>
<reference evidence="3" key="1">
    <citation type="submission" date="2016-10" db="EMBL/GenBank/DDBJ databases">
        <authorList>
            <person name="Varghese N."/>
            <person name="Submissions S."/>
        </authorList>
    </citation>
    <scope>NUCLEOTIDE SEQUENCE [LARGE SCALE GENOMIC DNA]</scope>
    <source>
        <strain evidence="3">Mob M</strain>
    </source>
</reference>
<sequence>MNIKMLIVVFLVSFMVMPSTTLAESPHISIDVYYNDKFIPITETPKPLLKIGEPFTLRFDVTCLSPGVLSVKLTELADGSFEVVEGPTSKIDKYTDNKLEKNETISYEWTLKPTDVWAGGNMPLDFVYQLNDFDTMKVLVQGEFTAAYVTISEEYYDGPAIPEESIDGFSGDSSSPTTPAFTVLCAFFALVVVSVYRRKQR</sequence>
<dbReference type="NCBIfam" id="TIGR04209">
    <property type="entry name" value="sarcinarray"/>
    <property type="match status" value="1"/>
</dbReference>
<dbReference type="RefSeq" id="WP_091931837.1">
    <property type="nucleotide sequence ID" value="NZ_FOUJ01000001.1"/>
</dbReference>
<feature type="transmembrane region" description="Helical" evidence="1">
    <location>
        <begin position="179"/>
        <end position="196"/>
    </location>
</feature>
<keyword evidence="1" id="KW-1133">Transmembrane helix</keyword>
<evidence type="ECO:0000313" key="2">
    <source>
        <dbReference type="EMBL" id="SFM16902.1"/>
    </source>
</evidence>
<dbReference type="Proteomes" id="UP000198535">
    <property type="component" value="Unassembled WGS sequence"/>
</dbReference>
<keyword evidence="1" id="KW-0472">Membrane</keyword>